<evidence type="ECO:0000313" key="8">
    <source>
        <dbReference type="Proteomes" id="UP001583177"/>
    </source>
</evidence>
<dbReference type="InterPro" id="IPR036396">
    <property type="entry name" value="Cyt_P450_sf"/>
</dbReference>
<evidence type="ECO:0000256" key="1">
    <source>
        <dbReference type="ARBA" id="ARBA00001971"/>
    </source>
</evidence>
<keyword evidence="3" id="KW-0479">Metal-binding</keyword>
<comment type="similarity">
    <text evidence="2">Belongs to the cytochrome P450 family.</text>
</comment>
<evidence type="ECO:0000256" key="5">
    <source>
        <dbReference type="ARBA" id="ARBA00023033"/>
    </source>
</evidence>
<dbReference type="Proteomes" id="UP001583177">
    <property type="component" value="Unassembled WGS sequence"/>
</dbReference>
<feature type="region of interest" description="Disordered" evidence="6">
    <location>
        <begin position="356"/>
        <end position="376"/>
    </location>
</feature>
<comment type="caution">
    <text evidence="7">The sequence shown here is derived from an EMBL/GenBank/DDBJ whole genome shotgun (WGS) entry which is preliminary data.</text>
</comment>
<evidence type="ECO:0000256" key="6">
    <source>
        <dbReference type="SAM" id="MobiDB-lite"/>
    </source>
</evidence>
<protein>
    <recommendedName>
        <fullName evidence="9">Cytochrome P450</fullName>
    </recommendedName>
</protein>
<dbReference type="InterPro" id="IPR001128">
    <property type="entry name" value="Cyt_P450"/>
</dbReference>
<dbReference type="InterPro" id="IPR002403">
    <property type="entry name" value="Cyt_P450_E_grp-IV"/>
</dbReference>
<gene>
    <name evidence="7" type="ORF">Daus18300_013709</name>
</gene>
<evidence type="ECO:0000256" key="4">
    <source>
        <dbReference type="ARBA" id="ARBA00023004"/>
    </source>
</evidence>
<dbReference type="PANTHER" id="PTHR47582">
    <property type="entry name" value="P450, PUTATIVE (EUROFUNG)-RELATED"/>
    <property type="match status" value="1"/>
</dbReference>
<keyword evidence="8" id="KW-1185">Reference proteome</keyword>
<keyword evidence="5" id="KW-0560">Oxidoreductase</keyword>
<proteinExistence type="inferred from homology"/>
<reference evidence="7 8" key="1">
    <citation type="journal article" date="2024" name="IMA Fungus">
        <title>IMA Genome - F19 : A genome assembly and annotation guide to empower mycologists, including annotated draft genome sequences of Ceratocystis pirilliformis, Diaporthe australafricana, Fusarium ophioides, Paecilomyces lecythidis, and Sporothrix stenoceras.</title>
        <authorList>
            <person name="Aylward J."/>
            <person name="Wilson A.M."/>
            <person name="Visagie C.M."/>
            <person name="Spraker J."/>
            <person name="Barnes I."/>
            <person name="Buitendag C."/>
            <person name="Ceriani C."/>
            <person name="Del Mar Angel L."/>
            <person name="du Plessis D."/>
            <person name="Fuchs T."/>
            <person name="Gasser K."/>
            <person name="Kramer D."/>
            <person name="Li W."/>
            <person name="Munsamy K."/>
            <person name="Piso A."/>
            <person name="Price J.L."/>
            <person name="Sonnekus B."/>
            <person name="Thomas C."/>
            <person name="van der Nest A."/>
            <person name="van Dijk A."/>
            <person name="van Heerden A."/>
            <person name="van Vuuren N."/>
            <person name="Yilmaz N."/>
            <person name="Duong T.A."/>
            <person name="van der Merwe N.A."/>
            <person name="Wingfield M.J."/>
            <person name="Wingfield B.D."/>
        </authorList>
    </citation>
    <scope>NUCLEOTIDE SEQUENCE [LARGE SCALE GENOMIC DNA]</scope>
    <source>
        <strain evidence="7 8">CMW 18300</strain>
    </source>
</reference>
<dbReference type="PANTHER" id="PTHR47582:SF1">
    <property type="entry name" value="P450, PUTATIVE (EUROFUNG)-RELATED"/>
    <property type="match status" value="1"/>
</dbReference>
<dbReference type="SUPFAM" id="SSF48264">
    <property type="entry name" value="Cytochrome P450"/>
    <property type="match status" value="1"/>
</dbReference>
<dbReference type="Gene3D" id="1.10.630.10">
    <property type="entry name" value="Cytochrome P450"/>
    <property type="match status" value="1"/>
</dbReference>
<evidence type="ECO:0008006" key="9">
    <source>
        <dbReference type="Google" id="ProtNLM"/>
    </source>
</evidence>
<dbReference type="InterPro" id="IPR053007">
    <property type="entry name" value="CYP450_monoxygenase_sec-met"/>
</dbReference>
<accession>A0ABR3VXY2</accession>
<dbReference type="EMBL" id="JAWRVE010000226">
    <property type="protein sequence ID" value="KAL1848110.1"/>
    <property type="molecule type" value="Genomic_DNA"/>
</dbReference>
<sequence>MLNGKVYVLNSPHLVQAAFKSKSLSFAPLVNEYVSRMDELSPMARRIYAEDGMHERMMLLFQTRMTGSSLKEMNAVAMEEVSSIFQEPSQPQGTSVLDVENLWVWMRNIMTTVTTSTLLGRRNNPWKKDPSLIDSYWAWESGDISRRTPLAAIKDRQSHQGRIAIQKALTGYFATEDFSKKSATNVSNMASDTAAMQKQYDFGSSDLGAAFTQVIHASVMNVVPTTFWVLVHIFSRPKLLAVLRQEVLSAIRDDKFDDSTGTRYVSIDLDRPEALFPRLMSAFQEAHRLATAATLHRRVVEDTYLSEGNGTGTRPYLLKKGITVMIPTTVSLRSPQVWGGQAAADEFDAERFLAQTSKKKQESRNGDAGDLPSTEATSNIRKKAYFPFGGGKELCPGRNFAKAEVMGTLCVLLSGFDIVSADGGTLTLPQAAKPRLTTGTMRPDPTAKLGSRISRRAGWEKVVWSAAPVPNTTL</sequence>
<keyword evidence="5" id="KW-0503">Monooxygenase</keyword>
<dbReference type="PRINTS" id="PR00465">
    <property type="entry name" value="EP450IV"/>
</dbReference>
<dbReference type="Pfam" id="PF00067">
    <property type="entry name" value="p450"/>
    <property type="match status" value="1"/>
</dbReference>
<organism evidence="7 8">
    <name type="scientific">Diaporthe australafricana</name>
    <dbReference type="NCBI Taxonomy" id="127596"/>
    <lineage>
        <taxon>Eukaryota</taxon>
        <taxon>Fungi</taxon>
        <taxon>Dikarya</taxon>
        <taxon>Ascomycota</taxon>
        <taxon>Pezizomycotina</taxon>
        <taxon>Sordariomycetes</taxon>
        <taxon>Sordariomycetidae</taxon>
        <taxon>Diaporthales</taxon>
        <taxon>Diaporthaceae</taxon>
        <taxon>Diaporthe</taxon>
    </lineage>
</organism>
<dbReference type="CDD" id="cd11040">
    <property type="entry name" value="CYP7_CYP8-like"/>
    <property type="match status" value="1"/>
</dbReference>
<name>A0ABR3VXY2_9PEZI</name>
<comment type="cofactor">
    <cofactor evidence="1">
        <name>heme</name>
        <dbReference type="ChEBI" id="CHEBI:30413"/>
    </cofactor>
</comment>
<keyword evidence="4" id="KW-0408">Iron</keyword>
<evidence type="ECO:0000256" key="3">
    <source>
        <dbReference type="ARBA" id="ARBA00022723"/>
    </source>
</evidence>
<evidence type="ECO:0000313" key="7">
    <source>
        <dbReference type="EMBL" id="KAL1848110.1"/>
    </source>
</evidence>
<evidence type="ECO:0000256" key="2">
    <source>
        <dbReference type="ARBA" id="ARBA00010617"/>
    </source>
</evidence>